<accession>A0AAW7JHD6</accession>
<gene>
    <name evidence="1" type="ORF">QVN81_03000</name>
    <name evidence="2" type="ORF">QVN84_03600</name>
</gene>
<proteinExistence type="predicted"/>
<dbReference type="EMBL" id="JAUEIE010000002">
    <property type="protein sequence ID" value="MDN0021993.1"/>
    <property type="molecule type" value="Genomic_DNA"/>
</dbReference>
<organism evidence="2 4">
    <name type="scientific">Leyella lascolaii</name>
    <dbReference type="NCBI Taxonomy" id="1776379"/>
    <lineage>
        <taxon>Bacteria</taxon>
        <taxon>Pseudomonadati</taxon>
        <taxon>Bacteroidota</taxon>
        <taxon>Bacteroidia</taxon>
        <taxon>Bacteroidales</taxon>
        <taxon>Prevotellaceae</taxon>
        <taxon>Leyella</taxon>
    </lineage>
</organism>
<evidence type="ECO:0000313" key="4">
    <source>
        <dbReference type="Proteomes" id="UP001168478"/>
    </source>
</evidence>
<dbReference type="AlphaFoldDB" id="A0AAW7JHD6"/>
<dbReference type="Proteomes" id="UP001167831">
    <property type="component" value="Unassembled WGS sequence"/>
</dbReference>
<evidence type="ECO:0000313" key="3">
    <source>
        <dbReference type="Proteomes" id="UP001167831"/>
    </source>
</evidence>
<protein>
    <recommendedName>
        <fullName evidence="5">Secreted protein</fullName>
    </recommendedName>
</protein>
<reference evidence="2" key="2">
    <citation type="submission" date="2023-08" db="EMBL/GenBank/DDBJ databases">
        <title>Identification and characterization of horizontal gene transfer across gut microbiota members of farm animals based on homology search.</title>
        <authorList>
            <person name="Schwarzerova J."/>
            <person name="Nykrynova M."/>
            <person name="Jureckova K."/>
            <person name="Cejkova D."/>
            <person name="Rychlik I."/>
        </authorList>
    </citation>
    <scope>NUCLEOTIDE SEQUENCE</scope>
    <source>
        <strain evidence="2">ET15</strain>
        <strain evidence="1">ET37</strain>
    </source>
</reference>
<dbReference type="Proteomes" id="UP001168478">
    <property type="component" value="Unassembled WGS sequence"/>
</dbReference>
<dbReference type="EMBL" id="JAUEIF010000002">
    <property type="protein sequence ID" value="MDN0024614.1"/>
    <property type="molecule type" value="Genomic_DNA"/>
</dbReference>
<reference evidence="2" key="1">
    <citation type="submission" date="2023-06" db="EMBL/GenBank/DDBJ databases">
        <authorList>
            <person name="Zeman M."/>
            <person name="Kubasova T."/>
            <person name="Jahodarova E."/>
            <person name="Nykrynova M."/>
            <person name="Rychlik I."/>
        </authorList>
    </citation>
    <scope>NUCLEOTIDE SEQUENCE</scope>
    <source>
        <strain evidence="2">ET15</strain>
        <strain evidence="1">ET37</strain>
    </source>
</reference>
<evidence type="ECO:0000313" key="1">
    <source>
        <dbReference type="EMBL" id="MDN0021993.1"/>
    </source>
</evidence>
<comment type="caution">
    <text evidence="2">The sequence shown here is derived from an EMBL/GenBank/DDBJ whole genome shotgun (WGS) entry which is preliminary data.</text>
</comment>
<dbReference type="RefSeq" id="WP_289824701.1">
    <property type="nucleotide sequence ID" value="NZ_JAUEIE010000002.1"/>
</dbReference>
<name>A0AAW7JHD6_9BACT</name>
<evidence type="ECO:0000313" key="2">
    <source>
        <dbReference type="EMBL" id="MDN0024614.1"/>
    </source>
</evidence>
<keyword evidence="3" id="KW-1185">Reference proteome</keyword>
<evidence type="ECO:0008006" key="5">
    <source>
        <dbReference type="Google" id="ProtNLM"/>
    </source>
</evidence>
<sequence>MLFIVVMKCISLLSFLFVRRKILRLYWGGFAICLGNEMPFVATLFACETQNFASHKHGYAIYWGVEMHFVAVFFVRETQDFASLQADAIVVIDGKLHDGMHGKPK</sequence>